<reference evidence="3 4" key="1">
    <citation type="submission" date="2011-05" db="EMBL/GenBank/DDBJ databases">
        <authorList>
            <person name="Muzny D."/>
            <person name="Qin X."/>
            <person name="Deng J."/>
            <person name="Jiang H."/>
            <person name="Liu Y."/>
            <person name="Qu J."/>
            <person name="Song X.-Z."/>
            <person name="Zhang L."/>
            <person name="Thornton R."/>
            <person name="Coyle M."/>
            <person name="Francisco L."/>
            <person name="Jackson L."/>
            <person name="Javaid M."/>
            <person name="Korchina V."/>
            <person name="Kovar C."/>
            <person name="Mata R."/>
            <person name="Mathew T."/>
            <person name="Ngo R."/>
            <person name="Nguyen L."/>
            <person name="Nguyen N."/>
            <person name="Okwuonu G."/>
            <person name="Ongeri F."/>
            <person name="Pham C."/>
            <person name="Simmons D."/>
            <person name="Wilczek-Boney K."/>
            <person name="Hale W."/>
            <person name="Jakkamsetti A."/>
            <person name="Pham P."/>
            <person name="Ruth R."/>
            <person name="San Lucas F."/>
            <person name="Warren J."/>
            <person name="Zhang J."/>
            <person name="Zhao Z."/>
            <person name="Zhou C."/>
            <person name="Zhu D."/>
            <person name="Lee S."/>
            <person name="Bess C."/>
            <person name="Blankenburg K."/>
            <person name="Forbes L."/>
            <person name="Fu Q."/>
            <person name="Gubbala S."/>
            <person name="Hirani K."/>
            <person name="Jayaseelan J.C."/>
            <person name="Lara F."/>
            <person name="Munidasa M."/>
            <person name="Palculict T."/>
            <person name="Patil S."/>
            <person name="Pu L.-L."/>
            <person name="Saada N."/>
            <person name="Tang L."/>
            <person name="Weissenberger G."/>
            <person name="Zhu Y."/>
            <person name="Hemphill L."/>
            <person name="Shang Y."/>
            <person name="Youmans B."/>
            <person name="Ayvaz T."/>
            <person name="Ross M."/>
            <person name="Santibanez J."/>
            <person name="Aqrawi P."/>
            <person name="Gross S."/>
            <person name="Joshi V."/>
            <person name="Fowler G."/>
            <person name="Nazareth L."/>
            <person name="Reid J."/>
            <person name="Worley K."/>
            <person name="Petrosino J."/>
            <person name="Highlander S."/>
            <person name="Gibbs R."/>
        </authorList>
    </citation>
    <scope>NUCLEOTIDE SEQUENCE [LARGE SCALE GENOMIC DNA]</scope>
    <source>
        <strain evidence="3 4">871</strain>
    </source>
</reference>
<keyword evidence="2" id="KW-0255">Endonuclease</keyword>
<dbReference type="GO" id="GO:0003723">
    <property type="term" value="F:RNA binding"/>
    <property type="evidence" value="ECO:0007669"/>
    <property type="project" value="UniProtKB-UniRule"/>
</dbReference>
<dbReference type="GO" id="GO:0051607">
    <property type="term" value="P:defense response to virus"/>
    <property type="evidence" value="ECO:0007669"/>
    <property type="project" value="UniProtKB-UniRule"/>
</dbReference>
<evidence type="ECO:0000256" key="1">
    <source>
        <dbReference type="ARBA" id="ARBA00023118"/>
    </source>
</evidence>
<dbReference type="EC" id="3.1.-.-" evidence="2"/>
<comment type="function">
    <text evidence="2">CRISPR (clustered regularly interspaced short palindromic repeat) is an adaptive immune system that provides protection against mobile genetic elements (viruses, transposable elements and conjugative plasmids). CRISPR clusters contain spacers, sequences complementary to antecedent mobile elements, and target invading nucleic acids. CRISPR clusters are transcribed and processed into CRISPR RNA (crRNA).</text>
</comment>
<accession>G4CEG6</accession>
<comment type="similarity">
    <text evidence="2">Belongs to the CRISPR-associated protein Cas5 family. Subtype I-C/Dvulg subfamily.</text>
</comment>
<proteinExistence type="inferred from homology"/>
<keyword evidence="1 2" id="KW-0051">Antiviral defense</keyword>
<name>G4CEG6_9NEIS</name>
<sequence>MQNKIRLHIWGDYACFTRPEMKVERVSYDVMTPSAARGILAAVHWKPAIRWVIDRIHVLKPIRFESVRRNELGSKISASKVSGAMRRKRVEDLYALIEDDRQQRAATVLKDVGYVIEAHAVLTARAGEGETIAKHIEMFKRRAAKGQCFQQPCMGVREFPAHFAWVDEDSIPESELPENERDRDLGWMLHDIDFDGSNLPHFFRAEMKNGVIHVPPFFAEEVKK</sequence>
<evidence type="ECO:0000256" key="2">
    <source>
        <dbReference type="PIRNR" id="PIRNR029950"/>
    </source>
</evidence>
<protein>
    <recommendedName>
        <fullName evidence="2">pre-crRNA processing endonuclease</fullName>
        <ecNumber evidence="2">3.1.-.-</ecNumber>
    </recommendedName>
</protein>
<dbReference type="PATRIC" id="fig|1032488.3.peg.4"/>
<dbReference type="EMBL" id="AGAY01000001">
    <property type="protein sequence ID" value="EGY53773.1"/>
    <property type="molecule type" value="Genomic_DNA"/>
</dbReference>
<gene>
    <name evidence="3" type="primary">cas5</name>
    <name evidence="3" type="ORF">HMPREF9371_0005</name>
</gene>
<keyword evidence="2" id="KW-0378">Hydrolase</keyword>
<dbReference type="OrthoDB" id="5621871at2"/>
<dbReference type="NCBIfam" id="TIGR01876">
    <property type="entry name" value="cas_Cas5d"/>
    <property type="match status" value="1"/>
</dbReference>
<keyword evidence="4" id="KW-1185">Reference proteome</keyword>
<dbReference type="InterPro" id="IPR010155">
    <property type="entry name" value="CRISPR-assoc_prot_Cas5d"/>
</dbReference>
<dbReference type="Pfam" id="PF09704">
    <property type="entry name" value="Cas_Cas5d"/>
    <property type="match status" value="1"/>
</dbReference>
<keyword evidence="2" id="KW-0694">RNA-binding</keyword>
<dbReference type="Proteomes" id="UP000003019">
    <property type="component" value="Unassembled WGS sequence"/>
</dbReference>
<dbReference type="AlphaFoldDB" id="G4CEG6"/>
<keyword evidence="2" id="KW-0540">Nuclease</keyword>
<dbReference type="CDD" id="cd09752">
    <property type="entry name" value="Cas5_I-C"/>
    <property type="match status" value="1"/>
</dbReference>
<dbReference type="PIRSF" id="PIRSF029950">
    <property type="entry name" value="Cas_CT1134"/>
    <property type="match status" value="1"/>
</dbReference>
<evidence type="ECO:0000313" key="3">
    <source>
        <dbReference type="EMBL" id="EGY53773.1"/>
    </source>
</evidence>
<dbReference type="GO" id="GO:0043571">
    <property type="term" value="P:maintenance of CRISPR repeat elements"/>
    <property type="evidence" value="ECO:0007669"/>
    <property type="project" value="UniProtKB-UniRule"/>
</dbReference>
<comment type="caution">
    <text evidence="3">The sequence shown here is derived from an EMBL/GenBank/DDBJ whole genome shotgun (WGS) entry which is preliminary data.</text>
</comment>
<organism evidence="3 4">
    <name type="scientific">Neisseria shayeganii 871</name>
    <dbReference type="NCBI Taxonomy" id="1032488"/>
    <lineage>
        <taxon>Bacteria</taxon>
        <taxon>Pseudomonadati</taxon>
        <taxon>Pseudomonadota</taxon>
        <taxon>Betaproteobacteria</taxon>
        <taxon>Neisseriales</taxon>
        <taxon>Neisseriaceae</taxon>
        <taxon>Neisseria</taxon>
    </lineage>
</organism>
<dbReference type="InterPro" id="IPR021124">
    <property type="entry name" value="CRISPR-assoc_prot_Cas5"/>
</dbReference>
<dbReference type="GO" id="GO:0004519">
    <property type="term" value="F:endonuclease activity"/>
    <property type="evidence" value="ECO:0007669"/>
    <property type="project" value="UniProtKB-UniRule"/>
</dbReference>
<dbReference type="NCBIfam" id="TIGR02593">
    <property type="entry name" value="CRISPR_cas5"/>
    <property type="match status" value="1"/>
</dbReference>
<dbReference type="GO" id="GO:0016787">
    <property type="term" value="F:hydrolase activity"/>
    <property type="evidence" value="ECO:0007669"/>
    <property type="project" value="UniProtKB-KW"/>
</dbReference>
<dbReference type="HOGENOM" id="CLU_086014_0_0_4"/>
<dbReference type="InterPro" id="IPR013422">
    <property type="entry name" value="CRISPR-assoc_prot_Cas5_N"/>
</dbReference>
<dbReference type="STRING" id="1032488.HMPREF9371_0005"/>
<dbReference type="Gene3D" id="3.30.70.2660">
    <property type="match status" value="1"/>
</dbReference>
<evidence type="ECO:0000313" key="4">
    <source>
        <dbReference type="Proteomes" id="UP000003019"/>
    </source>
</evidence>